<dbReference type="Proteomes" id="UP000296862">
    <property type="component" value="Chromosome"/>
</dbReference>
<name>A0A4V1CCA6_9FLAO</name>
<gene>
    <name evidence="2" type="ORF">GS03_02325</name>
</gene>
<feature type="transmembrane region" description="Helical" evidence="1">
    <location>
        <begin position="7"/>
        <end position="27"/>
    </location>
</feature>
<evidence type="ECO:0000313" key="3">
    <source>
        <dbReference type="Proteomes" id="UP000296862"/>
    </source>
</evidence>
<dbReference type="OrthoDB" id="8161897at2"/>
<dbReference type="KEGG" id="fsn:GS03_02325"/>
<protein>
    <recommendedName>
        <fullName evidence="4">DoxX family protein</fullName>
    </recommendedName>
</protein>
<reference evidence="2 3" key="1">
    <citation type="submission" date="2019-04" db="EMBL/GenBank/DDBJ databases">
        <title>Flavobacterium sp. GS03.</title>
        <authorList>
            <person name="Kim H."/>
        </authorList>
    </citation>
    <scope>NUCLEOTIDE SEQUENCE [LARGE SCALE GENOMIC DNA]</scope>
    <source>
        <strain evidence="2 3">GS03</strain>
    </source>
</reference>
<keyword evidence="1" id="KW-0812">Transmembrane</keyword>
<organism evidence="2 3">
    <name type="scientific">Flavobacterium sangjuense</name>
    <dbReference type="NCBI Taxonomy" id="2518177"/>
    <lineage>
        <taxon>Bacteria</taxon>
        <taxon>Pseudomonadati</taxon>
        <taxon>Bacteroidota</taxon>
        <taxon>Flavobacteriia</taxon>
        <taxon>Flavobacteriales</taxon>
        <taxon>Flavobacteriaceae</taxon>
        <taxon>Flavobacterium</taxon>
    </lineage>
</organism>
<dbReference type="EMBL" id="CP038810">
    <property type="protein sequence ID" value="QBZ98814.1"/>
    <property type="molecule type" value="Genomic_DNA"/>
</dbReference>
<keyword evidence="3" id="KW-1185">Reference proteome</keyword>
<proteinExistence type="predicted"/>
<dbReference type="RefSeq" id="WP_136152702.1">
    <property type="nucleotide sequence ID" value="NZ_CP038810.1"/>
</dbReference>
<keyword evidence="1" id="KW-1133">Transmembrane helix</keyword>
<sequence>MKITTIVIRVLIGLFLLFASVSYFLHLTPEPVTTGDFKAFQLGLVASTYLMPLAKGVELLAGLSYVTGKYVTLANIVILPVTLNILLINYFLAPETLPIAIALFLANLFLIYRYWDNYKSVFTP</sequence>
<evidence type="ECO:0000256" key="1">
    <source>
        <dbReference type="SAM" id="Phobius"/>
    </source>
</evidence>
<accession>A0A4V1CCA6</accession>
<dbReference type="AlphaFoldDB" id="A0A4V1CCA6"/>
<evidence type="ECO:0000313" key="2">
    <source>
        <dbReference type="EMBL" id="QBZ98814.1"/>
    </source>
</evidence>
<feature type="transmembrane region" description="Helical" evidence="1">
    <location>
        <begin position="70"/>
        <end position="91"/>
    </location>
</feature>
<feature type="transmembrane region" description="Helical" evidence="1">
    <location>
        <begin position="97"/>
        <end position="115"/>
    </location>
</feature>
<evidence type="ECO:0008006" key="4">
    <source>
        <dbReference type="Google" id="ProtNLM"/>
    </source>
</evidence>
<keyword evidence="1" id="KW-0472">Membrane</keyword>
<feature type="transmembrane region" description="Helical" evidence="1">
    <location>
        <begin position="39"/>
        <end position="63"/>
    </location>
</feature>